<comment type="similarity">
    <text evidence="1">Belongs to the carotenoid oxygenase family.</text>
</comment>
<keyword evidence="2 5" id="KW-0479">Metal-binding</keyword>
<comment type="cofactor">
    <cofactor evidence="5">
        <name>Fe(2+)</name>
        <dbReference type="ChEBI" id="CHEBI:29033"/>
    </cofactor>
    <text evidence="5">Binds 1 Fe(2+) ion per subunit.</text>
</comment>
<dbReference type="EMBL" id="JAADYS010002790">
    <property type="protein sequence ID" value="KAF4454795.1"/>
    <property type="molecule type" value="Genomic_DNA"/>
</dbReference>
<dbReference type="PANTHER" id="PTHR10543:SF89">
    <property type="entry name" value="CAROTENOID 9,10(9',10')-CLEAVAGE DIOXYGENASE 1"/>
    <property type="match status" value="1"/>
</dbReference>
<dbReference type="Pfam" id="PF03055">
    <property type="entry name" value="RPE65"/>
    <property type="match status" value="2"/>
</dbReference>
<feature type="binding site" evidence="5">
    <location>
        <position position="225"/>
    </location>
    <ligand>
        <name>Fe cation</name>
        <dbReference type="ChEBI" id="CHEBI:24875"/>
        <note>catalytic</note>
    </ligand>
</feature>
<feature type="binding site" evidence="5">
    <location>
        <position position="298"/>
    </location>
    <ligand>
        <name>Fe cation</name>
        <dbReference type="ChEBI" id="CHEBI:24875"/>
        <note>catalytic</note>
    </ligand>
</feature>
<reference evidence="6 7" key="1">
    <citation type="submission" date="2020-01" db="EMBL/GenBank/DDBJ databases">
        <title>Identification and distribution of gene clusters putatively required for synthesis of sphingolipid metabolism inhibitors in phylogenetically diverse species of the filamentous fungus Fusarium.</title>
        <authorList>
            <person name="Kim H.-S."/>
            <person name="Busman M."/>
            <person name="Brown D.W."/>
            <person name="Divon H."/>
            <person name="Uhlig S."/>
            <person name="Proctor R.H."/>
        </authorList>
    </citation>
    <scope>NUCLEOTIDE SEQUENCE [LARGE SCALE GENOMIC DNA]</scope>
    <source>
        <strain evidence="6 7">NRRL 20459</strain>
    </source>
</reference>
<dbReference type="GO" id="GO:0016121">
    <property type="term" value="P:carotene catabolic process"/>
    <property type="evidence" value="ECO:0007669"/>
    <property type="project" value="TreeGrafter"/>
</dbReference>
<dbReference type="GO" id="GO:0004497">
    <property type="term" value="F:monooxygenase activity"/>
    <property type="evidence" value="ECO:0007669"/>
    <property type="project" value="UniProtKB-KW"/>
</dbReference>
<evidence type="ECO:0000256" key="5">
    <source>
        <dbReference type="PIRSR" id="PIRSR604294-1"/>
    </source>
</evidence>
<feature type="binding site" evidence="5">
    <location>
        <position position="197"/>
    </location>
    <ligand>
        <name>Fe cation</name>
        <dbReference type="ChEBI" id="CHEBI:24875"/>
        <note>catalytic</note>
    </ligand>
</feature>
<keyword evidence="3" id="KW-0560">Oxidoreductase</keyword>
<evidence type="ECO:0000256" key="2">
    <source>
        <dbReference type="ARBA" id="ARBA00022723"/>
    </source>
</evidence>
<dbReference type="AlphaFoldDB" id="A0A8H4KNZ0"/>
<keyword evidence="4 5" id="KW-0408">Iron</keyword>
<evidence type="ECO:0000256" key="3">
    <source>
        <dbReference type="ARBA" id="ARBA00023002"/>
    </source>
</evidence>
<comment type="caution">
    <text evidence="6">The sequence shown here is derived from an EMBL/GenBank/DDBJ whole genome shotgun (WGS) entry which is preliminary data.</text>
</comment>
<evidence type="ECO:0000256" key="1">
    <source>
        <dbReference type="ARBA" id="ARBA00006787"/>
    </source>
</evidence>
<gene>
    <name evidence="6" type="ORF">FALBO_15765</name>
</gene>
<dbReference type="GO" id="GO:0010436">
    <property type="term" value="F:carotenoid dioxygenase activity"/>
    <property type="evidence" value="ECO:0007669"/>
    <property type="project" value="TreeGrafter"/>
</dbReference>
<organism evidence="6 7">
    <name type="scientific">Fusarium albosuccineum</name>
    <dbReference type="NCBI Taxonomy" id="1237068"/>
    <lineage>
        <taxon>Eukaryota</taxon>
        <taxon>Fungi</taxon>
        <taxon>Dikarya</taxon>
        <taxon>Ascomycota</taxon>
        <taxon>Pezizomycotina</taxon>
        <taxon>Sordariomycetes</taxon>
        <taxon>Hypocreomycetidae</taxon>
        <taxon>Hypocreales</taxon>
        <taxon>Nectriaceae</taxon>
        <taxon>Fusarium</taxon>
        <taxon>Fusarium decemcellulare species complex</taxon>
    </lineage>
</organism>
<protein>
    <submittedName>
        <fullName evidence="6">Isoeugenol monooxygenase</fullName>
    </submittedName>
</protein>
<dbReference type="InterPro" id="IPR004294">
    <property type="entry name" value="Carotenoid_Oase"/>
</dbReference>
<proteinExistence type="inferred from homology"/>
<dbReference type="GO" id="GO:0046872">
    <property type="term" value="F:metal ion binding"/>
    <property type="evidence" value="ECO:0007669"/>
    <property type="project" value="UniProtKB-KW"/>
</dbReference>
<evidence type="ECO:0000313" key="7">
    <source>
        <dbReference type="Proteomes" id="UP000554235"/>
    </source>
</evidence>
<evidence type="ECO:0000256" key="4">
    <source>
        <dbReference type="ARBA" id="ARBA00023004"/>
    </source>
</evidence>
<keyword evidence="7" id="KW-1185">Reference proteome</keyword>
<accession>A0A8H4KNZ0</accession>
<keyword evidence="6" id="KW-0503">Monooxygenase</keyword>
<dbReference type="OrthoDB" id="1069523at2759"/>
<evidence type="ECO:0000313" key="6">
    <source>
        <dbReference type="EMBL" id="KAF4454795.1"/>
    </source>
</evidence>
<name>A0A8H4KNZ0_9HYPO</name>
<dbReference type="PANTHER" id="PTHR10543">
    <property type="entry name" value="BETA-CAROTENE DIOXYGENASE"/>
    <property type="match status" value="1"/>
</dbReference>
<sequence length="519" mass="59261">MSQPTIVQPSGLRFAQAKSNDWAKMSGTQKGLHSDWEQYYPHETRPQGRWEGEIGDLVVYGEIPKEIDGTWYRIILDPYMPMDPRNGFVEGDGNICAIRIHDGKASLKMKYVETERYLLERQAGRRLFGVYRNPYTNDPSTRCANDSTGNTNIIYWGGNVLALAERGLPWAMDPDTLETRRYDPYAGQVKTKTFTAHPKVDPKTNELGEAKDECWYEFPESRWIHDIWITENWIILSGMPIFYTGEEALKAGAQHWQFDPDRPQVMIVTPRRPGAPRHPDWKVGEFRQYEWDNGVVIHCGTAWEDEDGLLQFESPWNKWNIFTFWNPPGYKQPTPTGAYVRWTIDPSQPTNTRITKAEYILKSSFNDFPIVDDRFYTSRQTKTYLAAHNALSNEPPRGFPGVNNIVKIDTLKNEFLVWDAGEGGRVSEPAFIPRSDDAPEGDGWVLFASASNQAPRGEMVILDTNDFTKPVAVIQMPFAMRDQLHGNWVLNPNPGTKLPELAKPIKFVQSTGVGPLNRI</sequence>
<dbReference type="Proteomes" id="UP000554235">
    <property type="component" value="Unassembled WGS sequence"/>
</dbReference>
<feature type="binding site" evidence="5">
    <location>
        <position position="485"/>
    </location>
    <ligand>
        <name>Fe cation</name>
        <dbReference type="ChEBI" id="CHEBI:24875"/>
        <note>catalytic</note>
    </ligand>
</feature>